<proteinExistence type="predicted"/>
<comment type="subcellular location">
    <subcellularLocation>
        <location evidence="1">Membrane</location>
    </subcellularLocation>
</comment>
<dbReference type="PANTHER" id="PTHR31234:SF65">
    <property type="entry name" value="LATE EMBRYOGENESIS ABUNDANT PROTEIN, LEA_2 SUBGROUP"/>
    <property type="match status" value="1"/>
</dbReference>
<dbReference type="OMA" id="DCHIIFG"/>
<dbReference type="Gramene" id="KCW47561">
    <property type="protein sequence ID" value="KCW47561"/>
    <property type="gene ID" value="EUGRSUZ_K01310"/>
</dbReference>
<organism evidence="4">
    <name type="scientific">Eucalyptus grandis</name>
    <name type="common">Flooded gum</name>
    <dbReference type="NCBI Taxonomy" id="71139"/>
    <lineage>
        <taxon>Eukaryota</taxon>
        <taxon>Viridiplantae</taxon>
        <taxon>Streptophyta</taxon>
        <taxon>Embryophyta</taxon>
        <taxon>Tracheophyta</taxon>
        <taxon>Spermatophyta</taxon>
        <taxon>Magnoliopsida</taxon>
        <taxon>eudicotyledons</taxon>
        <taxon>Gunneridae</taxon>
        <taxon>Pentapetalae</taxon>
        <taxon>rosids</taxon>
        <taxon>malvids</taxon>
        <taxon>Myrtales</taxon>
        <taxon>Myrtaceae</taxon>
        <taxon>Myrtoideae</taxon>
        <taxon>Eucalypteae</taxon>
        <taxon>Eucalyptus</taxon>
    </lineage>
</organism>
<reference evidence="4" key="1">
    <citation type="submission" date="2013-07" db="EMBL/GenBank/DDBJ databases">
        <title>The genome of Eucalyptus grandis.</title>
        <authorList>
            <person name="Schmutz J."/>
            <person name="Hayes R."/>
            <person name="Myburg A."/>
            <person name="Tuskan G."/>
            <person name="Grattapaglia D."/>
            <person name="Rokhsar D.S."/>
        </authorList>
    </citation>
    <scope>NUCLEOTIDE SEQUENCE</scope>
    <source>
        <tissue evidence="4">Leaf extractions</tissue>
    </source>
</reference>
<evidence type="ECO:0000256" key="1">
    <source>
        <dbReference type="ARBA" id="ARBA00004370"/>
    </source>
</evidence>
<dbReference type="AlphaFoldDB" id="A0A059A1K3"/>
<dbReference type="PANTHER" id="PTHR31234">
    <property type="entry name" value="LATE EMBRYOGENESIS ABUNDANT (LEA) HYDROXYPROLINE-RICH GLYCOPROTEIN FAMILY"/>
    <property type="match status" value="1"/>
</dbReference>
<keyword evidence="2 3" id="KW-0472">Membrane</keyword>
<evidence type="ECO:0008006" key="5">
    <source>
        <dbReference type="Google" id="ProtNLM"/>
    </source>
</evidence>
<protein>
    <recommendedName>
        <fullName evidence="5">Late embryogenesis abundant protein LEA-2 subgroup domain-containing protein</fullName>
    </recommendedName>
</protein>
<name>A0A059A1K3_EUCGR</name>
<dbReference type="InParanoid" id="A0A059A1K3"/>
<evidence type="ECO:0000256" key="3">
    <source>
        <dbReference type="SAM" id="Phobius"/>
    </source>
</evidence>
<dbReference type="EMBL" id="KK198763">
    <property type="protein sequence ID" value="KCW47561.1"/>
    <property type="molecule type" value="Genomic_DNA"/>
</dbReference>
<evidence type="ECO:0000313" key="4">
    <source>
        <dbReference type="EMBL" id="KCW47561.1"/>
    </source>
</evidence>
<dbReference type="STRING" id="71139.A0A059A1K3"/>
<dbReference type="OrthoDB" id="1910624at2759"/>
<evidence type="ECO:0000256" key="2">
    <source>
        <dbReference type="ARBA" id="ARBA00023136"/>
    </source>
</evidence>
<dbReference type="eggNOG" id="ENOG502S0HQ">
    <property type="taxonomic scope" value="Eukaryota"/>
</dbReference>
<sequence>MNTEKDDQGLPAEGRNSLRGRRCLVFLLAVPLLLFLLSVVALVLSLTLLKPRDPTVSVASATLSGISPQVTLFPVLKIELNVTLNIILLIHNRNHFSFRHGPGKSIVLYRGGQVGEAELLPGEIPARKSAEMPCRLMLEVDKVMAEDVASLVRDVLGGEVVVKSRTSIPGRVRLWKVLRRHVVATSECQYTIGVPAMTIQSQDCKYETKF</sequence>
<accession>A0A059A1K3</accession>
<dbReference type="GO" id="GO:0016020">
    <property type="term" value="C:membrane"/>
    <property type="evidence" value="ECO:0007669"/>
    <property type="project" value="UniProtKB-SubCell"/>
</dbReference>
<keyword evidence="3" id="KW-1133">Transmembrane helix</keyword>
<keyword evidence="3" id="KW-0812">Transmembrane</keyword>
<dbReference type="GO" id="GO:0098542">
    <property type="term" value="P:defense response to other organism"/>
    <property type="evidence" value="ECO:0007669"/>
    <property type="project" value="InterPro"/>
</dbReference>
<dbReference type="InterPro" id="IPR044839">
    <property type="entry name" value="NDR1-like"/>
</dbReference>
<feature type="transmembrane region" description="Helical" evidence="3">
    <location>
        <begin position="24"/>
        <end position="49"/>
    </location>
</feature>
<gene>
    <name evidence="4" type="ORF">EUGRSUZ_K01310</name>
</gene>